<dbReference type="EMBL" id="JBDFQZ010000008">
    <property type="protein sequence ID" value="KAK9696976.1"/>
    <property type="molecule type" value="Genomic_DNA"/>
</dbReference>
<keyword evidence="2" id="KW-0677">Repeat</keyword>
<proteinExistence type="inferred from homology"/>
<feature type="repeat" description="PPR" evidence="3">
    <location>
        <begin position="254"/>
        <end position="288"/>
    </location>
</feature>
<feature type="repeat" description="PPR" evidence="3">
    <location>
        <begin position="289"/>
        <end position="323"/>
    </location>
</feature>
<evidence type="ECO:0008006" key="6">
    <source>
        <dbReference type="Google" id="ProtNLM"/>
    </source>
</evidence>
<dbReference type="Pfam" id="PF12854">
    <property type="entry name" value="PPR_1"/>
    <property type="match status" value="2"/>
</dbReference>
<feature type="repeat" description="PPR" evidence="3">
    <location>
        <begin position="327"/>
        <end position="361"/>
    </location>
</feature>
<evidence type="ECO:0000256" key="1">
    <source>
        <dbReference type="ARBA" id="ARBA00007626"/>
    </source>
</evidence>
<keyword evidence="5" id="KW-1185">Reference proteome</keyword>
<comment type="similarity">
    <text evidence="1">Belongs to the PPR family. P subfamily.</text>
</comment>
<dbReference type="EMBL" id="JBDFQZ010000008">
    <property type="protein sequence ID" value="KAK9696975.1"/>
    <property type="molecule type" value="Genomic_DNA"/>
</dbReference>
<dbReference type="PANTHER" id="PTHR47938">
    <property type="entry name" value="RESPIRATORY COMPLEX I CHAPERONE (CIA84), PUTATIVE (AFU_ORTHOLOGUE AFUA_2G06020)-RELATED"/>
    <property type="match status" value="1"/>
</dbReference>
<comment type="caution">
    <text evidence="4">The sequence shown here is derived from an EMBL/GenBank/DDBJ whole genome shotgun (WGS) entry which is preliminary data.</text>
</comment>
<evidence type="ECO:0000256" key="2">
    <source>
        <dbReference type="ARBA" id="ARBA00022737"/>
    </source>
</evidence>
<dbReference type="PROSITE" id="PS51375">
    <property type="entry name" value="PPR"/>
    <property type="match status" value="7"/>
</dbReference>
<name>A0AAW1J2A3_SAPOF</name>
<dbReference type="Proteomes" id="UP001443914">
    <property type="component" value="Unassembled WGS sequence"/>
</dbReference>
<dbReference type="InterPro" id="IPR011990">
    <property type="entry name" value="TPR-like_helical_dom_sf"/>
</dbReference>
<dbReference type="Gene3D" id="1.25.40.10">
    <property type="entry name" value="Tetratricopeptide repeat domain"/>
    <property type="match status" value="3"/>
</dbReference>
<feature type="repeat" description="PPR" evidence="3">
    <location>
        <begin position="362"/>
        <end position="396"/>
    </location>
</feature>
<dbReference type="Pfam" id="PF13041">
    <property type="entry name" value="PPR_2"/>
    <property type="match status" value="2"/>
</dbReference>
<sequence>MWKSRVVLILRQTRRAFNVEITYYPFVQSRAIATTRCFNPSITSIVIPEYANYFGFSRAFCCVRGTDFVDDDECGVTSDADILHKIVSENAGFDKNMEKALEKAEIGLSTELVVEILRRLRFEERVAFRFFMWAARQENYRHEYNVYSEMIDILSSTKVRSKQFRIVCDVLDYMKRNDKKSVPIEVVLTILRKYTEKYLTETLKCSGKKKTRFRVKKQPEINAFNLLLDSLCKCGLVDDAEILFKKMRSKVSPDANTFSTLFFGWCRVINPKRGMKVLEEMTSAGFDADSFMYSSAIDTFCKAGMVDKAVELFEFIKSRNSAVAPPTANTYAIMVLALVKNDRIEDGFRAVEDMMRSGCLPDVSTYKKLIEEMCVAGKVEEAYRLSEEMTKKGYPRDIVTYNCFLKVLCENKRSDEGLRLYNKMVDVGCMPSVHSFNMMLEMFFGMSDLDGAFYTWDEMDKKRCERDANTYCVMIEGLFDNDKVEDACSLLEDVVNKGIKLPYRKFDLFLMHLSKIGDLRGIQCLSEHMRTFYNPSMARRFSLNQKRMSLSLRG</sequence>
<dbReference type="InterPro" id="IPR002885">
    <property type="entry name" value="PPR_rpt"/>
</dbReference>
<feature type="repeat" description="PPR" evidence="3">
    <location>
        <begin position="397"/>
        <end position="431"/>
    </location>
</feature>
<accession>A0AAW1J2A3</accession>
<evidence type="ECO:0000256" key="3">
    <source>
        <dbReference type="PROSITE-ProRule" id="PRU00708"/>
    </source>
</evidence>
<organism evidence="4 5">
    <name type="scientific">Saponaria officinalis</name>
    <name type="common">Common soapwort</name>
    <name type="synonym">Lychnis saponaria</name>
    <dbReference type="NCBI Taxonomy" id="3572"/>
    <lineage>
        <taxon>Eukaryota</taxon>
        <taxon>Viridiplantae</taxon>
        <taxon>Streptophyta</taxon>
        <taxon>Embryophyta</taxon>
        <taxon>Tracheophyta</taxon>
        <taxon>Spermatophyta</taxon>
        <taxon>Magnoliopsida</taxon>
        <taxon>eudicotyledons</taxon>
        <taxon>Gunneridae</taxon>
        <taxon>Pentapetalae</taxon>
        <taxon>Caryophyllales</taxon>
        <taxon>Caryophyllaceae</taxon>
        <taxon>Caryophylleae</taxon>
        <taxon>Saponaria</taxon>
    </lineage>
</organism>
<dbReference type="PANTHER" id="PTHR47938:SF35">
    <property type="entry name" value="PENTATRICOPEPTIDE REPEAT-CONTAINING PROTEIN 4, MITOCHONDRIAL-RELATED"/>
    <property type="match status" value="1"/>
</dbReference>
<reference evidence="4 5" key="1">
    <citation type="submission" date="2024-03" db="EMBL/GenBank/DDBJ databases">
        <title>WGS assembly of Saponaria officinalis var. Norfolk2.</title>
        <authorList>
            <person name="Jenkins J."/>
            <person name="Shu S."/>
            <person name="Grimwood J."/>
            <person name="Barry K."/>
            <person name="Goodstein D."/>
            <person name="Schmutz J."/>
            <person name="Leebens-Mack J."/>
            <person name="Osbourn A."/>
        </authorList>
    </citation>
    <scope>NUCLEOTIDE SEQUENCE [LARGE SCALE GENOMIC DNA]</scope>
    <source>
        <strain evidence="5">cv. Norfolk2</strain>
        <strain evidence="4">JIC</strain>
        <tissue evidence="4">Leaf</tissue>
    </source>
</reference>
<dbReference type="Pfam" id="PF01535">
    <property type="entry name" value="PPR"/>
    <property type="match status" value="1"/>
</dbReference>
<feature type="repeat" description="PPR" evidence="3">
    <location>
        <begin position="467"/>
        <end position="501"/>
    </location>
</feature>
<evidence type="ECO:0000313" key="5">
    <source>
        <dbReference type="Proteomes" id="UP001443914"/>
    </source>
</evidence>
<dbReference type="AlphaFoldDB" id="A0AAW1J2A3"/>
<gene>
    <name evidence="4" type="ORF">RND81_08G007500</name>
</gene>
<evidence type="ECO:0000313" key="4">
    <source>
        <dbReference type="EMBL" id="KAK9696975.1"/>
    </source>
</evidence>
<protein>
    <recommendedName>
        <fullName evidence="6">Pentatricopeptide repeat-containing protein</fullName>
    </recommendedName>
</protein>
<dbReference type="GO" id="GO:0003729">
    <property type="term" value="F:mRNA binding"/>
    <property type="evidence" value="ECO:0007669"/>
    <property type="project" value="TreeGrafter"/>
</dbReference>
<dbReference type="NCBIfam" id="TIGR00756">
    <property type="entry name" value="PPR"/>
    <property type="match status" value="6"/>
</dbReference>
<feature type="repeat" description="PPR" evidence="3">
    <location>
        <begin position="220"/>
        <end position="250"/>
    </location>
</feature>